<dbReference type="AlphaFoldDB" id="A0A4Y2KJE6"/>
<name>A0A4Y2KJE6_ARAVE</name>
<keyword evidence="2" id="KW-1185">Reference proteome</keyword>
<reference evidence="1 2" key="1">
    <citation type="journal article" date="2019" name="Sci. Rep.">
        <title>Orb-weaving spider Araneus ventricosus genome elucidates the spidroin gene catalogue.</title>
        <authorList>
            <person name="Kono N."/>
            <person name="Nakamura H."/>
            <person name="Ohtoshi R."/>
            <person name="Moran D.A.P."/>
            <person name="Shinohara A."/>
            <person name="Yoshida Y."/>
            <person name="Fujiwara M."/>
            <person name="Mori M."/>
            <person name="Tomita M."/>
            <person name="Arakawa K."/>
        </authorList>
    </citation>
    <scope>NUCLEOTIDE SEQUENCE [LARGE SCALE GENOMIC DNA]</scope>
</reference>
<evidence type="ECO:0000313" key="2">
    <source>
        <dbReference type="Proteomes" id="UP000499080"/>
    </source>
</evidence>
<proteinExistence type="predicted"/>
<protein>
    <submittedName>
        <fullName evidence="1">Uncharacterized protein</fullName>
    </submittedName>
</protein>
<comment type="caution">
    <text evidence="1">The sequence shown here is derived from an EMBL/GenBank/DDBJ whole genome shotgun (WGS) entry which is preliminary data.</text>
</comment>
<accession>A0A4Y2KJE6</accession>
<dbReference type="Proteomes" id="UP000499080">
    <property type="component" value="Unassembled WGS sequence"/>
</dbReference>
<gene>
    <name evidence="1" type="ORF">AVEN_134268_1</name>
</gene>
<sequence>MAYLNDLMDWEYKWEYTYEECHNETMIKYCQIKLRQQNTTCNHKTVAIGRDATALLCLIGGSGNDRLPKLTCTRKNWVIDSSQEISAWTRFFGPCRLLRKRRNFFIRRASSGLDSAEECLDSLFWILSSCTGDEIFPSSEERRVELTHQWSSGTTGLVSGLLSSKRLNFSSLEERRVESTQTFI</sequence>
<dbReference type="EMBL" id="BGPR01004640">
    <property type="protein sequence ID" value="GBN01687.1"/>
    <property type="molecule type" value="Genomic_DNA"/>
</dbReference>
<organism evidence="1 2">
    <name type="scientific">Araneus ventricosus</name>
    <name type="common">Orbweaver spider</name>
    <name type="synonym">Epeira ventricosa</name>
    <dbReference type="NCBI Taxonomy" id="182803"/>
    <lineage>
        <taxon>Eukaryota</taxon>
        <taxon>Metazoa</taxon>
        <taxon>Ecdysozoa</taxon>
        <taxon>Arthropoda</taxon>
        <taxon>Chelicerata</taxon>
        <taxon>Arachnida</taxon>
        <taxon>Araneae</taxon>
        <taxon>Araneomorphae</taxon>
        <taxon>Entelegynae</taxon>
        <taxon>Araneoidea</taxon>
        <taxon>Araneidae</taxon>
        <taxon>Araneus</taxon>
    </lineage>
</organism>
<evidence type="ECO:0000313" key="1">
    <source>
        <dbReference type="EMBL" id="GBN01687.1"/>
    </source>
</evidence>